<dbReference type="GO" id="GO:0010468">
    <property type="term" value="P:regulation of gene expression"/>
    <property type="evidence" value="ECO:0007669"/>
    <property type="project" value="InterPro"/>
</dbReference>
<comment type="similarity">
    <text evidence="1">Belongs to the herpesviridae ICP22 family.</text>
</comment>
<dbReference type="EMBL" id="U33499">
    <property type="protein sequence ID" value="AAB39966.1"/>
    <property type="molecule type" value="Genomic_DNA"/>
</dbReference>
<dbReference type="InterPro" id="IPR003403">
    <property type="entry name" value="IE68"/>
</dbReference>
<dbReference type="KEGG" id="vg:920548"/>
<protein>
    <recommendedName>
        <fullName evidence="2">Transcriptional regulator ICP22 homolog</fullName>
    </recommendedName>
</protein>
<dbReference type="OrthoDB" id="16534at10239"/>
<proteinExistence type="inferred from homology"/>
<organism evidence="5">
    <name type="scientific">Cercopithecine alphaherpesvirus 9</name>
    <name type="common">Simian varicella virus</name>
    <dbReference type="NCBI Taxonomy" id="35246"/>
    <lineage>
        <taxon>Viruses</taxon>
        <taxon>Duplodnaviria</taxon>
        <taxon>Heunggongvirae</taxon>
        <taxon>Peploviricota</taxon>
        <taxon>Herviviricetes</taxon>
        <taxon>Herpesvirales</taxon>
        <taxon>Orthoherpesviridae</taxon>
        <taxon>Alphaherpesvirinae</taxon>
        <taxon>Varicellovirus</taxon>
        <taxon>Varicellovirus cercopithecinealpha9</taxon>
    </lineage>
</organism>
<feature type="region of interest" description="Disordered" evidence="4">
    <location>
        <begin position="156"/>
        <end position="177"/>
    </location>
</feature>
<name>A0A2D0TCL2_9ALPH</name>
<evidence type="ECO:0000256" key="3">
    <source>
        <dbReference type="ARBA" id="ARBA00022518"/>
    </source>
</evidence>
<gene>
    <name evidence="5" type="primary">IR2</name>
</gene>
<evidence type="ECO:0000256" key="2">
    <source>
        <dbReference type="ARBA" id="ARBA00021936"/>
    </source>
</evidence>
<keyword evidence="3" id="KW-0244">Early protein</keyword>
<dbReference type="Pfam" id="PF02479">
    <property type="entry name" value="Herpes_IE68"/>
    <property type="match status" value="1"/>
</dbReference>
<dbReference type="KEGG" id="vg:920545"/>
<evidence type="ECO:0000256" key="4">
    <source>
        <dbReference type="SAM" id="MobiDB-lite"/>
    </source>
</evidence>
<accession>A0A2D0TCL2</accession>
<reference evidence="5" key="1">
    <citation type="journal article" date="1995" name="Virus Res.">
        <title>The inverted repeat regions of the simian varicella virus and varicella-zoster virus genomes have a similar genetic organization.</title>
        <authorList>
            <person name="Gray W.L."/>
            <person name="Gusick N.J."/>
            <person name="Ek-Kommonen C."/>
            <person name="Kempson S.E."/>
            <person name="Fletcher T.M.III."/>
        </authorList>
    </citation>
    <scope>NUCLEOTIDE SEQUENCE</scope>
</reference>
<sequence length="261" mass="29295">MQAPRDEMTPHGIDVYSLGLDIHGAREYGSVTPGLHSNDLEHGPGAFCAPPWSLDVARLVKDINRMFLCIARASGRVTRDSRTLRRICVDFYLMGRLKQRPTVTCWEELLQLQPTQTRCLRATLADVARRSPITEEFIDPPDIPLHRIALECDVSDDATSNSDDDQSTTSEEVVFENPDDECCTEEEFIIEEESENTSDDGSEDVESTLDENECIEGQTYAPLTKRPRTITARRNALDSNASVEHMAAKILTELRESVHNT</sequence>
<evidence type="ECO:0000256" key="1">
    <source>
        <dbReference type="ARBA" id="ARBA00007003"/>
    </source>
</evidence>
<evidence type="ECO:0000313" key="5">
    <source>
        <dbReference type="EMBL" id="AAB39966.1"/>
    </source>
</evidence>